<proteinExistence type="predicted"/>
<evidence type="ECO:0000313" key="2">
    <source>
        <dbReference type="Proteomes" id="UP000439903"/>
    </source>
</evidence>
<dbReference type="SUPFAM" id="SSF50494">
    <property type="entry name" value="Trypsin-like serine proteases"/>
    <property type="match status" value="1"/>
</dbReference>
<dbReference type="Proteomes" id="UP000439903">
    <property type="component" value="Unassembled WGS sequence"/>
</dbReference>
<gene>
    <name evidence="1" type="ORF">F8M41_019907</name>
</gene>
<dbReference type="InterPro" id="IPR043504">
    <property type="entry name" value="Peptidase_S1_PA_chymotrypsin"/>
</dbReference>
<dbReference type="InterPro" id="IPR009003">
    <property type="entry name" value="Peptidase_S1_PA"/>
</dbReference>
<reference evidence="1 2" key="1">
    <citation type="journal article" date="2019" name="Environ. Microbiol.">
        <title>At the nexus of three kingdoms: the genome of the mycorrhizal fungus Gigaspora margarita provides insights into plant, endobacterial and fungal interactions.</title>
        <authorList>
            <person name="Venice F."/>
            <person name="Ghignone S."/>
            <person name="Salvioli di Fossalunga A."/>
            <person name="Amselem J."/>
            <person name="Novero M."/>
            <person name="Xianan X."/>
            <person name="Sedzielewska Toro K."/>
            <person name="Morin E."/>
            <person name="Lipzen A."/>
            <person name="Grigoriev I.V."/>
            <person name="Henrissat B."/>
            <person name="Martin F.M."/>
            <person name="Bonfante P."/>
        </authorList>
    </citation>
    <scope>NUCLEOTIDE SEQUENCE [LARGE SCALE GENOMIC DNA]</scope>
    <source>
        <strain evidence="1 2">BEG34</strain>
    </source>
</reference>
<accession>A0A8H4EU56</accession>
<name>A0A8H4EU56_GIGMA</name>
<organism evidence="1 2">
    <name type="scientific">Gigaspora margarita</name>
    <dbReference type="NCBI Taxonomy" id="4874"/>
    <lineage>
        <taxon>Eukaryota</taxon>
        <taxon>Fungi</taxon>
        <taxon>Fungi incertae sedis</taxon>
        <taxon>Mucoromycota</taxon>
        <taxon>Glomeromycotina</taxon>
        <taxon>Glomeromycetes</taxon>
        <taxon>Diversisporales</taxon>
        <taxon>Gigasporaceae</taxon>
        <taxon>Gigaspora</taxon>
    </lineage>
</organism>
<sequence length="291" mass="32518">MVNSILTPILDNYDSSFGRTYIDAKANKVFINTVNSSMIPIVESSPEIKPYINLLSFQNANNSLYHLNHTFNKLIKLAHERKANNVIISINPKINNIVIYLNHKDDKTNKNFTDIAATFYPIMNYSSTTTYKYIGPLIYYSYAPYDFGLIEAIGPDISLTTIINNYPNFYSELLIKDARSITSIGAHVCKSVYTSHATGTCGFVIALNAELVILDRDDNNNYSSSINKEMMLATIHSNSGDSGAPIYTYGLHPLPYVTVVGIEISGNVLFNSVLPLHVIFRHFRLVVVVTP</sequence>
<evidence type="ECO:0000313" key="1">
    <source>
        <dbReference type="EMBL" id="KAF0553847.1"/>
    </source>
</evidence>
<dbReference type="EMBL" id="WTPW01000054">
    <property type="protein sequence ID" value="KAF0553847.1"/>
    <property type="molecule type" value="Genomic_DNA"/>
</dbReference>
<comment type="caution">
    <text evidence="1">The sequence shown here is derived from an EMBL/GenBank/DDBJ whole genome shotgun (WGS) entry which is preliminary data.</text>
</comment>
<evidence type="ECO:0008006" key="3">
    <source>
        <dbReference type="Google" id="ProtNLM"/>
    </source>
</evidence>
<protein>
    <recommendedName>
        <fullName evidence="3">Peptidase S1 domain-containing protein</fullName>
    </recommendedName>
</protein>
<keyword evidence="2" id="KW-1185">Reference proteome</keyword>
<dbReference type="AlphaFoldDB" id="A0A8H4EU56"/>
<dbReference type="Gene3D" id="2.40.10.10">
    <property type="entry name" value="Trypsin-like serine proteases"/>
    <property type="match status" value="1"/>
</dbReference>